<keyword evidence="1" id="KW-0479">Metal-binding</keyword>
<organism evidence="3 4">
    <name type="scientific">Folsomia candida</name>
    <name type="common">Springtail</name>
    <dbReference type="NCBI Taxonomy" id="158441"/>
    <lineage>
        <taxon>Eukaryota</taxon>
        <taxon>Metazoa</taxon>
        <taxon>Ecdysozoa</taxon>
        <taxon>Arthropoda</taxon>
        <taxon>Hexapoda</taxon>
        <taxon>Collembola</taxon>
        <taxon>Entomobryomorpha</taxon>
        <taxon>Isotomoidea</taxon>
        <taxon>Isotomidae</taxon>
        <taxon>Proisotominae</taxon>
        <taxon>Folsomia</taxon>
    </lineage>
</organism>
<dbReference type="InterPro" id="IPR013087">
    <property type="entry name" value="Znf_C2H2_type"/>
</dbReference>
<dbReference type="PROSITE" id="PS00028">
    <property type="entry name" value="ZINC_FINGER_C2H2_1"/>
    <property type="match status" value="1"/>
</dbReference>
<evidence type="ECO:0000313" key="4">
    <source>
        <dbReference type="Proteomes" id="UP000198287"/>
    </source>
</evidence>
<evidence type="ECO:0000256" key="1">
    <source>
        <dbReference type="PROSITE-ProRule" id="PRU00042"/>
    </source>
</evidence>
<keyword evidence="1" id="KW-0863">Zinc-finger</keyword>
<protein>
    <recommendedName>
        <fullName evidence="2">C2H2-type domain-containing protein</fullName>
    </recommendedName>
</protein>
<gene>
    <name evidence="3" type="ORF">Fcan01_01848</name>
</gene>
<dbReference type="Proteomes" id="UP000198287">
    <property type="component" value="Unassembled WGS sequence"/>
</dbReference>
<proteinExistence type="predicted"/>
<accession>A0A226EVE3</accession>
<dbReference type="EMBL" id="LNIX01000001">
    <property type="protein sequence ID" value="OXA61595.1"/>
    <property type="molecule type" value="Genomic_DNA"/>
</dbReference>
<comment type="caution">
    <text evidence="3">The sequence shown here is derived from an EMBL/GenBank/DDBJ whole genome shotgun (WGS) entry which is preliminary data.</text>
</comment>
<evidence type="ECO:0000313" key="3">
    <source>
        <dbReference type="EMBL" id="OXA61595.1"/>
    </source>
</evidence>
<feature type="domain" description="C2H2-type" evidence="2">
    <location>
        <begin position="17"/>
        <end position="43"/>
    </location>
</feature>
<name>A0A226EVE3_FOLCA</name>
<dbReference type="GO" id="GO:0008270">
    <property type="term" value="F:zinc ion binding"/>
    <property type="evidence" value="ECO:0007669"/>
    <property type="project" value="UniProtKB-KW"/>
</dbReference>
<keyword evidence="4" id="KW-1185">Reference proteome</keyword>
<dbReference type="AlphaFoldDB" id="A0A226EVE3"/>
<keyword evidence="1" id="KW-0862">Zinc</keyword>
<dbReference type="PROSITE" id="PS50157">
    <property type="entry name" value="ZINC_FINGER_C2H2_2"/>
    <property type="match status" value="1"/>
</dbReference>
<evidence type="ECO:0000259" key="2">
    <source>
        <dbReference type="PROSITE" id="PS50157"/>
    </source>
</evidence>
<reference evidence="3 4" key="1">
    <citation type="submission" date="2015-12" db="EMBL/GenBank/DDBJ databases">
        <title>The genome of Folsomia candida.</title>
        <authorList>
            <person name="Faddeeva A."/>
            <person name="Derks M.F."/>
            <person name="Anvar Y."/>
            <person name="Smit S."/>
            <person name="Van Straalen N."/>
            <person name="Roelofs D."/>
        </authorList>
    </citation>
    <scope>NUCLEOTIDE SEQUENCE [LARGE SCALE GENOMIC DNA]</scope>
    <source>
        <strain evidence="3 4">VU population</strain>
        <tissue evidence="3">Whole body</tissue>
    </source>
</reference>
<sequence>MSGRHSKIARIEKTTVFRCAWSPCAETFPLRIALRRHQKKCPHRPTFVEPAALFSSTTPTPLGRGDDETGVILLTPPPTPPTPKAVQNLRQATRTPPALRKTAKPLTNFCKYCGKGFTNRHLCSRHGRQNCPNNPHRELPTNTCPHCHKTVNGSDAALKYHTLLNHTVIDINKLSESDMKLLHPFHTNDLNPLRSVDPVLPHQMNSSQIRGNWIKRLDLYCTAVVKRSTKPCSVYLVATIGQQFESAGDAYNYIMRGGENVSFYLGCNGNGIDVHPHHFRDPDNSCLGQAAQSGKTVVLLKLWPFQGLTRKVNLENAHQFEAKLIEYALTGQKYTATDGSRLRWLNVRREAATFITLPIKQQEKAITDGLTGVPFLCRNAKCDGKCPSFLHLRKEDCKVLPFPTPTNVTVVEQTSLPSPKKRLTDPQKIKEGINIRLKKIQIVANLYNQRNTCVYISLLPLVEEYNEISPTDFCQNLDATPGVDKTTDCYIGKNNHDSGMHNAHTKTPHLTTPGQVLLDGSRKCVQVCKIPRVNVEEAENLEARLLVHLFLQARVRCQGRKLKPFNKNLSPAAWLRCSMEEKEECVAMGLAGVSPISFGTDKRYMKLKGINYPIVMDMAVVKEVALPDEEEEDEY</sequence>